<dbReference type="InterPro" id="IPR051532">
    <property type="entry name" value="Ester_Hydrolysis_Enzymes"/>
</dbReference>
<dbReference type="SUPFAM" id="SSF52266">
    <property type="entry name" value="SGNH hydrolase"/>
    <property type="match status" value="1"/>
</dbReference>
<dbReference type="RefSeq" id="WP_077462638.1">
    <property type="nucleotide sequence ID" value="NZ_MLAA01000008.1"/>
</dbReference>
<keyword evidence="2" id="KW-0548">Nucleotidyltransferase</keyword>
<dbReference type="Pfam" id="PF13472">
    <property type="entry name" value="Lipase_GDSL_2"/>
    <property type="match status" value="1"/>
</dbReference>
<dbReference type="InterPro" id="IPR013830">
    <property type="entry name" value="SGNH_hydro"/>
</dbReference>
<dbReference type="InterPro" id="IPR036514">
    <property type="entry name" value="SGNH_hydro_sf"/>
</dbReference>
<sequence>MLSDQAIFERYLTKRSEFEKQSEITLIGHSLFDMWSDLPQGMPSLMGKTTANLGISGISTKQYLDVLVNQQAIQHVGNDVFFFLGVNDIAKEKNYSPEQVLIWLQDIIRKIRPIAPLNVHYFLLEATPIDESRIKTVSNAQIIELNTYFRRYCPDELLFIETYKNFTNEQGQLATELTTDGLHFSDKGYTVLAQLLLPYLTC</sequence>
<dbReference type="PANTHER" id="PTHR30383">
    <property type="entry name" value="THIOESTERASE 1/PROTEASE 1/LYSOPHOSPHOLIPASE L1"/>
    <property type="match status" value="1"/>
</dbReference>
<protein>
    <submittedName>
        <fullName evidence="2">Acylneuraminate cytidylyltransferase</fullName>
    </submittedName>
</protein>
<dbReference type="EMBL" id="MLAA01000008">
    <property type="protein sequence ID" value="OOF70701.1"/>
    <property type="molecule type" value="Genomic_DNA"/>
</dbReference>
<proteinExistence type="predicted"/>
<evidence type="ECO:0000313" key="2">
    <source>
        <dbReference type="EMBL" id="OOF70701.1"/>
    </source>
</evidence>
<keyword evidence="2" id="KW-0808">Transferase</keyword>
<name>A0ABX3L2G1_9PAST</name>
<comment type="caution">
    <text evidence="2">The sequence shown here is derived from an EMBL/GenBank/DDBJ whole genome shotgun (WGS) entry which is preliminary data.</text>
</comment>
<keyword evidence="3" id="KW-1185">Reference proteome</keyword>
<organism evidence="2 3">
    <name type="scientific">Rodentibacter caecimuris</name>
    <dbReference type="NCBI Taxonomy" id="1796644"/>
    <lineage>
        <taxon>Bacteria</taxon>
        <taxon>Pseudomonadati</taxon>
        <taxon>Pseudomonadota</taxon>
        <taxon>Gammaproteobacteria</taxon>
        <taxon>Pasteurellales</taxon>
        <taxon>Pasteurellaceae</taxon>
        <taxon>Rodentibacter</taxon>
    </lineage>
</organism>
<evidence type="ECO:0000313" key="3">
    <source>
        <dbReference type="Proteomes" id="UP000188820"/>
    </source>
</evidence>
<dbReference type="GO" id="GO:0016779">
    <property type="term" value="F:nucleotidyltransferase activity"/>
    <property type="evidence" value="ECO:0007669"/>
    <property type="project" value="UniProtKB-KW"/>
</dbReference>
<feature type="domain" description="SGNH hydrolase-type esterase" evidence="1">
    <location>
        <begin position="33"/>
        <end position="190"/>
    </location>
</feature>
<reference evidence="2 3" key="1">
    <citation type="submission" date="2016-10" db="EMBL/GenBank/DDBJ databases">
        <title>Rodentibacter gen. nov. and new species.</title>
        <authorList>
            <person name="Christensen H."/>
        </authorList>
    </citation>
    <scope>NUCLEOTIDE SEQUENCE [LARGE SCALE GENOMIC DNA]</scope>
    <source>
        <strain evidence="2 3">1998236014</strain>
    </source>
</reference>
<evidence type="ECO:0000259" key="1">
    <source>
        <dbReference type="Pfam" id="PF13472"/>
    </source>
</evidence>
<gene>
    <name evidence="2" type="ORF">BKG89_02615</name>
</gene>
<dbReference type="Proteomes" id="UP000188820">
    <property type="component" value="Unassembled WGS sequence"/>
</dbReference>
<accession>A0ABX3L2G1</accession>
<dbReference type="PANTHER" id="PTHR30383:SF29">
    <property type="entry name" value="SGNH HYDROLASE-TYPE ESTERASE DOMAIN-CONTAINING PROTEIN"/>
    <property type="match status" value="1"/>
</dbReference>
<dbReference type="Gene3D" id="3.40.50.1110">
    <property type="entry name" value="SGNH hydrolase"/>
    <property type="match status" value="1"/>
</dbReference>